<dbReference type="Pfam" id="PF01535">
    <property type="entry name" value="PPR"/>
    <property type="match status" value="1"/>
</dbReference>
<evidence type="ECO:0000313" key="3">
    <source>
        <dbReference type="EMBL" id="KAG8383856.1"/>
    </source>
</evidence>
<dbReference type="GO" id="GO:0003723">
    <property type="term" value="F:RNA binding"/>
    <property type="evidence" value="ECO:0007669"/>
    <property type="project" value="InterPro"/>
</dbReference>
<evidence type="ECO:0000256" key="2">
    <source>
        <dbReference type="PROSITE-ProRule" id="PRU00708"/>
    </source>
</evidence>
<dbReference type="AlphaFoldDB" id="A0AAV6XLL9"/>
<proteinExistence type="predicted"/>
<gene>
    <name evidence="3" type="ORF">BUALT_Bualt04G0057200</name>
</gene>
<feature type="repeat" description="PPR" evidence="2">
    <location>
        <begin position="25"/>
        <end position="59"/>
    </location>
</feature>
<dbReference type="GO" id="GO:0009451">
    <property type="term" value="P:RNA modification"/>
    <property type="evidence" value="ECO:0007669"/>
    <property type="project" value="InterPro"/>
</dbReference>
<comment type="caution">
    <text evidence="3">The sequence shown here is derived from an EMBL/GenBank/DDBJ whole genome shotgun (WGS) entry which is preliminary data.</text>
</comment>
<dbReference type="NCBIfam" id="TIGR00756">
    <property type="entry name" value="PPR"/>
    <property type="match status" value="2"/>
</dbReference>
<dbReference type="InterPro" id="IPR011990">
    <property type="entry name" value="TPR-like_helical_dom_sf"/>
</dbReference>
<dbReference type="Gene3D" id="1.25.40.10">
    <property type="entry name" value="Tetratricopeptide repeat domain"/>
    <property type="match status" value="3"/>
</dbReference>
<feature type="repeat" description="PPR" evidence="2">
    <location>
        <begin position="129"/>
        <end position="163"/>
    </location>
</feature>
<dbReference type="EMBL" id="WHWC01000004">
    <property type="protein sequence ID" value="KAG8383856.1"/>
    <property type="molecule type" value="Genomic_DNA"/>
</dbReference>
<sequence length="234" mass="26289">MVVAYASASQLDDACSIFSKMSFRNVVSWTALITGLAQNGEGERALYFFTRMHDEGVIANDITYVSVLSACADLALIGRGKQIHSHIIRRRNSSVFDNVLVINSLIDMYSKCGDMISSMRLFDRLHKKDIITWNSIITDFAQNGHGEAALGMFEKMVRDNDVRQNDVTFIGVLSACSHSDLVSEGLRVFDMMEKKFSLIPRSHHFAILVDLLGRKNRLREALEVIEKLLKVVTV</sequence>
<dbReference type="PANTHER" id="PTHR47926">
    <property type="entry name" value="PENTATRICOPEPTIDE REPEAT-CONTAINING PROTEIN"/>
    <property type="match status" value="1"/>
</dbReference>
<evidence type="ECO:0000313" key="4">
    <source>
        <dbReference type="Proteomes" id="UP000826271"/>
    </source>
</evidence>
<dbReference type="InterPro" id="IPR002885">
    <property type="entry name" value="PPR_rpt"/>
</dbReference>
<dbReference type="Proteomes" id="UP000826271">
    <property type="component" value="Unassembled WGS sequence"/>
</dbReference>
<keyword evidence="1" id="KW-0677">Repeat</keyword>
<evidence type="ECO:0008006" key="5">
    <source>
        <dbReference type="Google" id="ProtNLM"/>
    </source>
</evidence>
<dbReference type="FunFam" id="1.25.40.10:FF:000158">
    <property type="entry name" value="pentatricopeptide repeat-containing protein At2g33680"/>
    <property type="match status" value="1"/>
</dbReference>
<name>A0AAV6XLL9_9LAMI</name>
<evidence type="ECO:0000256" key="1">
    <source>
        <dbReference type="ARBA" id="ARBA00022737"/>
    </source>
</evidence>
<reference evidence="3" key="1">
    <citation type="submission" date="2019-10" db="EMBL/GenBank/DDBJ databases">
        <authorList>
            <person name="Zhang R."/>
            <person name="Pan Y."/>
            <person name="Wang J."/>
            <person name="Ma R."/>
            <person name="Yu S."/>
        </authorList>
    </citation>
    <scope>NUCLEOTIDE SEQUENCE</scope>
    <source>
        <strain evidence="3">LA-IB0</strain>
        <tissue evidence="3">Leaf</tissue>
    </source>
</reference>
<dbReference type="Pfam" id="PF13041">
    <property type="entry name" value="PPR_2"/>
    <property type="match status" value="2"/>
</dbReference>
<keyword evidence="4" id="KW-1185">Reference proteome</keyword>
<accession>A0AAV6XLL9</accession>
<dbReference type="PANTHER" id="PTHR47926:SF346">
    <property type="entry name" value="PENTATRICOPEPTIDE REPEAT-CONTAINING PROTEIN"/>
    <property type="match status" value="1"/>
</dbReference>
<dbReference type="GO" id="GO:0099402">
    <property type="term" value="P:plant organ development"/>
    <property type="evidence" value="ECO:0007669"/>
    <property type="project" value="UniProtKB-ARBA"/>
</dbReference>
<protein>
    <recommendedName>
        <fullName evidence="5">Pentatricopeptide repeat-containing protein</fullName>
    </recommendedName>
</protein>
<dbReference type="InterPro" id="IPR046960">
    <property type="entry name" value="PPR_At4g14850-like_plant"/>
</dbReference>
<organism evidence="3 4">
    <name type="scientific">Buddleja alternifolia</name>
    <dbReference type="NCBI Taxonomy" id="168488"/>
    <lineage>
        <taxon>Eukaryota</taxon>
        <taxon>Viridiplantae</taxon>
        <taxon>Streptophyta</taxon>
        <taxon>Embryophyta</taxon>
        <taxon>Tracheophyta</taxon>
        <taxon>Spermatophyta</taxon>
        <taxon>Magnoliopsida</taxon>
        <taxon>eudicotyledons</taxon>
        <taxon>Gunneridae</taxon>
        <taxon>Pentapetalae</taxon>
        <taxon>asterids</taxon>
        <taxon>lamiids</taxon>
        <taxon>Lamiales</taxon>
        <taxon>Scrophulariaceae</taxon>
        <taxon>Buddlejeae</taxon>
        <taxon>Buddleja</taxon>
    </lineage>
</organism>
<dbReference type="PROSITE" id="PS51375">
    <property type="entry name" value="PPR"/>
    <property type="match status" value="2"/>
</dbReference>